<reference evidence="4" key="1">
    <citation type="journal article" date="2019" name="Int. J. Syst. Evol. Microbiol.">
        <title>The Global Catalogue of Microorganisms (GCM) 10K type strain sequencing project: providing services to taxonomists for standard genome sequencing and annotation.</title>
        <authorList>
            <consortium name="The Broad Institute Genomics Platform"/>
            <consortium name="The Broad Institute Genome Sequencing Center for Infectious Disease"/>
            <person name="Wu L."/>
            <person name="Ma J."/>
        </authorList>
    </citation>
    <scope>NUCLEOTIDE SEQUENCE [LARGE SCALE GENOMIC DNA]</scope>
    <source>
        <strain evidence="4">JCM 17498</strain>
    </source>
</reference>
<dbReference type="Pfam" id="PF13439">
    <property type="entry name" value="Glyco_transf_4"/>
    <property type="match status" value="1"/>
</dbReference>
<keyword evidence="4" id="KW-1185">Reference proteome</keyword>
<protein>
    <submittedName>
        <fullName evidence="3">Glycosyltransferase</fullName>
    </submittedName>
</protein>
<dbReference type="Proteomes" id="UP001500523">
    <property type="component" value="Unassembled WGS sequence"/>
</dbReference>
<dbReference type="SUPFAM" id="SSF53756">
    <property type="entry name" value="UDP-Glycosyltransferase/glycogen phosphorylase"/>
    <property type="match status" value="1"/>
</dbReference>
<feature type="domain" description="Glycosyl transferase family 1" evidence="1">
    <location>
        <begin position="212"/>
        <end position="373"/>
    </location>
</feature>
<gene>
    <name evidence="3" type="ORF">GCM10022268_16160</name>
</gene>
<dbReference type="PANTHER" id="PTHR45947:SF15">
    <property type="entry name" value="TEICHURONIC ACID BIOSYNTHESIS GLYCOSYLTRANSFERASE TUAC-RELATED"/>
    <property type="match status" value="1"/>
</dbReference>
<dbReference type="InterPro" id="IPR028098">
    <property type="entry name" value="Glyco_trans_4-like_N"/>
</dbReference>
<feature type="domain" description="Glycosyltransferase subfamily 4-like N-terminal" evidence="2">
    <location>
        <begin position="17"/>
        <end position="208"/>
    </location>
</feature>
<dbReference type="Gene3D" id="3.40.50.2000">
    <property type="entry name" value="Glycogen Phosphorylase B"/>
    <property type="match status" value="2"/>
</dbReference>
<dbReference type="InterPro" id="IPR050194">
    <property type="entry name" value="Glycosyltransferase_grp1"/>
</dbReference>
<dbReference type="EMBL" id="BAABBF010000003">
    <property type="protein sequence ID" value="GAA3707555.1"/>
    <property type="molecule type" value="Genomic_DNA"/>
</dbReference>
<dbReference type="InterPro" id="IPR001296">
    <property type="entry name" value="Glyco_trans_1"/>
</dbReference>
<evidence type="ECO:0000259" key="1">
    <source>
        <dbReference type="Pfam" id="PF00534"/>
    </source>
</evidence>
<proteinExistence type="predicted"/>
<name>A0ABP7DQ75_9SPHN</name>
<accession>A0ABP7DQ75</accession>
<organism evidence="3 4">
    <name type="scientific">Sphingomonas cynarae</name>
    <dbReference type="NCBI Taxonomy" id="930197"/>
    <lineage>
        <taxon>Bacteria</taxon>
        <taxon>Pseudomonadati</taxon>
        <taxon>Pseudomonadota</taxon>
        <taxon>Alphaproteobacteria</taxon>
        <taxon>Sphingomonadales</taxon>
        <taxon>Sphingomonadaceae</taxon>
        <taxon>Sphingomonas</taxon>
    </lineage>
</organism>
<dbReference type="Pfam" id="PF00534">
    <property type="entry name" value="Glycos_transf_1"/>
    <property type="match status" value="1"/>
</dbReference>
<evidence type="ECO:0000313" key="3">
    <source>
        <dbReference type="EMBL" id="GAA3707555.1"/>
    </source>
</evidence>
<comment type="caution">
    <text evidence="3">The sequence shown here is derived from an EMBL/GenBank/DDBJ whole genome shotgun (WGS) entry which is preliminary data.</text>
</comment>
<dbReference type="CDD" id="cd03801">
    <property type="entry name" value="GT4_PimA-like"/>
    <property type="match status" value="1"/>
</dbReference>
<dbReference type="RefSeq" id="WP_344692847.1">
    <property type="nucleotide sequence ID" value="NZ_BAABBF010000003.1"/>
</dbReference>
<dbReference type="PANTHER" id="PTHR45947">
    <property type="entry name" value="SULFOQUINOVOSYL TRANSFERASE SQD2"/>
    <property type="match status" value="1"/>
</dbReference>
<sequence length="397" mass="42040">MNIAYLVNRYPTVSHTFVRREIDGIEAAGHHVHRFSIRAAPEDLPDPADRAERERTAVVLGRALPLLMTAARGAIGRPGRAWRAWRAGGTMTPPTLRGLVARAAYLAEACWLAAAMKRADVRHLHAHFGTNPAAVARMAHLLSDIPYSFTVHGPDEFDAPRELDLAGKIADARFVVAISDYGRSQLCRWVDVALWPRIVVVRCGVDLATIDEAAGVAEPDFDFCCIARLAPQKGLPILLEALALLGQRGIRPRVALVGDGPLRNELERGIERLGLGGQVALLGSRGGADVAAQLRASAAMVLPSFAEGLPVVIMESLAVGTPVVTTAVAGIPELVDEQCGWVVPAGAAAPLADAMARALATDAGVRARMGAVGRGRVAAHHDAHANAAALLKHMETA</sequence>
<evidence type="ECO:0000259" key="2">
    <source>
        <dbReference type="Pfam" id="PF13439"/>
    </source>
</evidence>
<evidence type="ECO:0000313" key="4">
    <source>
        <dbReference type="Proteomes" id="UP001500523"/>
    </source>
</evidence>